<keyword evidence="1" id="KW-1133">Transmembrane helix</keyword>
<evidence type="ECO:0000313" key="3">
    <source>
        <dbReference type="Proteomes" id="UP000008461"/>
    </source>
</evidence>
<keyword evidence="1" id="KW-0812">Transmembrane</keyword>
<accession>F4L397</accession>
<keyword evidence="1" id="KW-0472">Membrane</keyword>
<dbReference type="EMBL" id="CP002691">
    <property type="protein sequence ID" value="AEE51731.1"/>
    <property type="molecule type" value="Genomic_DNA"/>
</dbReference>
<reference evidence="2 3" key="1">
    <citation type="journal article" date="2011" name="Stand. Genomic Sci.">
        <title>Complete genome sequence of Haliscomenobacter hydrossis type strain (O).</title>
        <authorList>
            <consortium name="US DOE Joint Genome Institute (JGI-PGF)"/>
            <person name="Daligault H."/>
            <person name="Lapidus A."/>
            <person name="Zeytun A."/>
            <person name="Nolan M."/>
            <person name="Lucas S."/>
            <person name="Del Rio T.G."/>
            <person name="Tice H."/>
            <person name="Cheng J.F."/>
            <person name="Tapia R."/>
            <person name="Han C."/>
            <person name="Goodwin L."/>
            <person name="Pitluck S."/>
            <person name="Liolios K."/>
            <person name="Pagani I."/>
            <person name="Ivanova N."/>
            <person name="Huntemann M."/>
            <person name="Mavromatis K."/>
            <person name="Mikhailova N."/>
            <person name="Pati A."/>
            <person name="Chen A."/>
            <person name="Palaniappan K."/>
            <person name="Land M."/>
            <person name="Hauser L."/>
            <person name="Brambilla E.M."/>
            <person name="Rohde M."/>
            <person name="Verbarg S."/>
            <person name="Goker M."/>
            <person name="Bristow J."/>
            <person name="Eisen J.A."/>
            <person name="Markowitz V."/>
            <person name="Hugenholtz P."/>
            <person name="Kyrpides N.C."/>
            <person name="Klenk H.P."/>
            <person name="Woyke T."/>
        </authorList>
    </citation>
    <scope>NUCLEOTIDE SEQUENCE [LARGE SCALE GENOMIC DNA]</scope>
    <source>
        <strain evidence="3">ATCC 27775 / DSM 1100 / LMG 10767 / O</strain>
    </source>
</reference>
<proteinExistence type="predicted"/>
<gene>
    <name evidence="2" type="ordered locus">Halhy_3880</name>
</gene>
<dbReference type="HOGENOM" id="CLU_2954116_0_0_10"/>
<dbReference type="AlphaFoldDB" id="F4L397"/>
<organism evidence="2 3">
    <name type="scientific">Haliscomenobacter hydrossis (strain ATCC 27775 / DSM 1100 / LMG 10767 / O)</name>
    <dbReference type="NCBI Taxonomy" id="760192"/>
    <lineage>
        <taxon>Bacteria</taxon>
        <taxon>Pseudomonadati</taxon>
        <taxon>Bacteroidota</taxon>
        <taxon>Saprospiria</taxon>
        <taxon>Saprospirales</taxon>
        <taxon>Haliscomenobacteraceae</taxon>
        <taxon>Haliscomenobacter</taxon>
    </lineage>
</organism>
<reference key="2">
    <citation type="submission" date="2011-04" db="EMBL/GenBank/DDBJ databases">
        <title>Complete sequence of chromosome of Haliscomenobacter hydrossis DSM 1100.</title>
        <authorList>
            <consortium name="US DOE Joint Genome Institute (JGI-PGF)"/>
            <person name="Lucas S."/>
            <person name="Han J."/>
            <person name="Lapidus A."/>
            <person name="Bruce D."/>
            <person name="Goodwin L."/>
            <person name="Pitluck S."/>
            <person name="Peters L."/>
            <person name="Kyrpides N."/>
            <person name="Mavromatis K."/>
            <person name="Ivanova N."/>
            <person name="Ovchinnikova G."/>
            <person name="Pagani I."/>
            <person name="Daligault H."/>
            <person name="Detter J.C."/>
            <person name="Han C."/>
            <person name="Land M."/>
            <person name="Hauser L."/>
            <person name="Markowitz V."/>
            <person name="Cheng J.-F."/>
            <person name="Hugenholtz P."/>
            <person name="Woyke T."/>
            <person name="Wu D."/>
            <person name="Verbarg S."/>
            <person name="Frueling A."/>
            <person name="Brambilla E."/>
            <person name="Klenk H.-P."/>
            <person name="Eisen J.A."/>
        </authorList>
    </citation>
    <scope>NUCLEOTIDE SEQUENCE</scope>
    <source>
        <strain>DSM 1100</strain>
    </source>
</reference>
<dbReference type="RefSeq" id="WP_013766270.1">
    <property type="nucleotide sequence ID" value="NC_015510.1"/>
</dbReference>
<feature type="transmembrane region" description="Helical" evidence="1">
    <location>
        <begin position="23"/>
        <end position="45"/>
    </location>
</feature>
<protein>
    <submittedName>
        <fullName evidence="2">Uncharacterized protein</fullName>
    </submittedName>
</protein>
<evidence type="ECO:0000313" key="2">
    <source>
        <dbReference type="EMBL" id="AEE51731.1"/>
    </source>
</evidence>
<dbReference type="STRING" id="760192.Halhy_3880"/>
<dbReference type="Proteomes" id="UP000008461">
    <property type="component" value="Chromosome"/>
</dbReference>
<dbReference type="KEGG" id="hhy:Halhy_3880"/>
<evidence type="ECO:0000256" key="1">
    <source>
        <dbReference type="SAM" id="Phobius"/>
    </source>
</evidence>
<sequence length="59" mass="6511">MAKKNSPPPAPSGPANMSFGRKVLVFIVLLIILSFLLDALGVPIVHRSEKEKLLEHPHR</sequence>
<keyword evidence="3" id="KW-1185">Reference proteome</keyword>
<name>F4L397_HALH1</name>